<gene>
    <name evidence="1" type="ORF">KIPB_017158</name>
</gene>
<proteinExistence type="predicted"/>
<reference evidence="1 2" key="1">
    <citation type="journal article" date="2018" name="PLoS ONE">
        <title>The draft genome of Kipferlia bialata reveals reductive genome evolution in fornicate parasites.</title>
        <authorList>
            <person name="Tanifuji G."/>
            <person name="Takabayashi S."/>
            <person name="Kume K."/>
            <person name="Takagi M."/>
            <person name="Nakayama T."/>
            <person name="Kamikawa R."/>
            <person name="Inagaki Y."/>
            <person name="Hashimoto T."/>
        </authorList>
    </citation>
    <scope>NUCLEOTIDE SEQUENCE [LARGE SCALE GENOMIC DNA]</scope>
    <source>
        <strain evidence="1">NY0173</strain>
    </source>
</reference>
<accession>A0A9K3GSR7</accession>
<evidence type="ECO:0000313" key="1">
    <source>
        <dbReference type="EMBL" id="GIQ93011.1"/>
    </source>
</evidence>
<protein>
    <submittedName>
        <fullName evidence="1">Uncharacterized protein</fullName>
    </submittedName>
</protein>
<dbReference type="EMBL" id="BDIP01011180">
    <property type="protein sequence ID" value="GIQ93011.1"/>
    <property type="molecule type" value="Genomic_DNA"/>
</dbReference>
<evidence type="ECO:0000313" key="2">
    <source>
        <dbReference type="Proteomes" id="UP000265618"/>
    </source>
</evidence>
<dbReference type="Proteomes" id="UP000265618">
    <property type="component" value="Unassembled WGS sequence"/>
</dbReference>
<keyword evidence="2" id="KW-1185">Reference proteome</keyword>
<comment type="caution">
    <text evidence="1">The sequence shown here is derived from an EMBL/GenBank/DDBJ whole genome shotgun (WGS) entry which is preliminary data.</text>
</comment>
<name>A0A9K3GSR7_9EUKA</name>
<feature type="non-terminal residue" evidence="1">
    <location>
        <position position="1"/>
    </location>
</feature>
<dbReference type="AlphaFoldDB" id="A0A9K3GSR7"/>
<sequence>PPVLIITTQSSLSSVSTGTHIRGQTRAFVSLEDPWNQGLKEQRYPIF</sequence>
<organism evidence="1 2">
    <name type="scientific">Kipferlia bialata</name>
    <dbReference type="NCBI Taxonomy" id="797122"/>
    <lineage>
        <taxon>Eukaryota</taxon>
        <taxon>Metamonada</taxon>
        <taxon>Carpediemonas-like organisms</taxon>
        <taxon>Kipferlia</taxon>
    </lineage>
</organism>